<evidence type="ECO:0000313" key="2">
    <source>
        <dbReference type="EMBL" id="MDF9914108.1"/>
    </source>
</evidence>
<protein>
    <submittedName>
        <fullName evidence="3">DUF1146 domain-containing protein</fullName>
    </submittedName>
</protein>
<gene>
    <name evidence="3" type="ORF">GB993_10555</name>
    <name evidence="2" type="ORF">NNA32_07570</name>
</gene>
<dbReference type="EMBL" id="WEZQ01000019">
    <property type="protein sequence ID" value="MYV17940.1"/>
    <property type="molecule type" value="Genomic_DNA"/>
</dbReference>
<evidence type="ECO:0000313" key="5">
    <source>
        <dbReference type="Proteomes" id="UP001152867"/>
    </source>
</evidence>
<organism evidence="3 4">
    <name type="scientific">Furfurilactobacillus milii</name>
    <dbReference type="NCBI Taxonomy" id="2888272"/>
    <lineage>
        <taxon>Bacteria</taxon>
        <taxon>Bacillati</taxon>
        <taxon>Bacillota</taxon>
        <taxon>Bacilli</taxon>
        <taxon>Lactobacillales</taxon>
        <taxon>Lactobacillaceae</taxon>
        <taxon>Furfurilactobacillus</taxon>
    </lineage>
</organism>
<feature type="transmembrane region" description="Helical" evidence="1">
    <location>
        <begin position="46"/>
        <end position="69"/>
    </location>
</feature>
<keyword evidence="1" id="KW-0472">Membrane</keyword>
<dbReference type="Proteomes" id="UP001152867">
    <property type="component" value="Unassembled WGS sequence"/>
</dbReference>
<dbReference type="AlphaFoldDB" id="A0A6N9I4Q2"/>
<dbReference type="InterPro" id="IPR009526">
    <property type="entry name" value="DUF1146"/>
</dbReference>
<dbReference type="Proteomes" id="UP000449209">
    <property type="component" value="Unassembled WGS sequence"/>
</dbReference>
<keyword evidence="1" id="KW-0812">Transmembrane</keyword>
<dbReference type="Pfam" id="PF06612">
    <property type="entry name" value="DUF1146"/>
    <property type="match status" value="1"/>
</dbReference>
<accession>A0A6N9I4Q2</accession>
<reference evidence="2" key="2">
    <citation type="submission" date="2022-06" db="EMBL/GenBank/DDBJ databases">
        <title>Antifungal cultures and metabolites of lactic acid bacteria for use in dairy fermentations.</title>
        <authorList>
            <person name="Zhao Z."/>
            <person name="Gaenzle M."/>
        </authorList>
    </citation>
    <scope>NUCLEOTIDE SEQUENCE</scope>
    <source>
        <strain evidence="2">FUA3126</strain>
    </source>
</reference>
<proteinExistence type="predicted"/>
<keyword evidence="5" id="KW-1185">Reference proteome</keyword>
<comment type="caution">
    <text evidence="3">The sequence shown here is derived from an EMBL/GenBank/DDBJ whole genome shotgun (WGS) entry which is preliminary data.</text>
</comment>
<evidence type="ECO:0000313" key="4">
    <source>
        <dbReference type="Proteomes" id="UP000449209"/>
    </source>
</evidence>
<feature type="transmembrane region" description="Helical" evidence="1">
    <location>
        <begin position="6"/>
        <end position="26"/>
    </location>
</feature>
<reference evidence="3 4" key="1">
    <citation type="journal article" date="2019" name="Appl. Environ. Microbiol.">
        <title>Genetic determinants of hydroxycinnamic acid metabolism in heterofermentative lactobacilli.</title>
        <authorList>
            <person name="Gaur G."/>
            <person name="Oh J.H."/>
            <person name="Filannino P."/>
            <person name="Gobbetti M."/>
            <person name="van Pijkeren J.P."/>
            <person name="Ganzle M.G."/>
        </authorList>
    </citation>
    <scope>NUCLEOTIDE SEQUENCE [LARGE SCALE GENOMIC DNA]</scope>
    <source>
        <strain evidence="3 4">C5</strain>
    </source>
</reference>
<evidence type="ECO:0000256" key="1">
    <source>
        <dbReference type="SAM" id="Phobius"/>
    </source>
</evidence>
<keyword evidence="1" id="KW-1133">Transmembrane helix</keyword>
<name>A0A6N9I4Q2_9LACO</name>
<dbReference type="RefSeq" id="WP_161000786.1">
    <property type="nucleotide sequence ID" value="NZ_JAIWJF010000002.1"/>
</dbReference>
<evidence type="ECO:0000313" key="3">
    <source>
        <dbReference type="EMBL" id="MYV17940.1"/>
    </source>
</evidence>
<dbReference type="OrthoDB" id="1651016at2"/>
<dbReference type="EMBL" id="JANDJP010000009">
    <property type="protein sequence ID" value="MDF9914108.1"/>
    <property type="molecule type" value="Genomic_DNA"/>
</dbReference>
<sequence length="73" mass="8294">MAIYGFSVVIKIVFQLAFIWFALWAIKPLPLVKIMPLYPRQAQAILVLLAIVIGYTCSSFFIDLFQSIIGFKP</sequence>